<evidence type="ECO:0000256" key="7">
    <source>
        <dbReference type="ARBA" id="ARBA00023136"/>
    </source>
</evidence>
<evidence type="ECO:0000256" key="2">
    <source>
        <dbReference type="ARBA" id="ARBA00007079"/>
    </source>
</evidence>
<keyword evidence="4" id="KW-0812">Transmembrane</keyword>
<organism evidence="9 10">
    <name type="scientific">Citrus x changshan-huyou</name>
    <dbReference type="NCBI Taxonomy" id="2935761"/>
    <lineage>
        <taxon>Eukaryota</taxon>
        <taxon>Viridiplantae</taxon>
        <taxon>Streptophyta</taxon>
        <taxon>Embryophyta</taxon>
        <taxon>Tracheophyta</taxon>
        <taxon>Spermatophyta</taxon>
        <taxon>Magnoliopsida</taxon>
        <taxon>eudicotyledons</taxon>
        <taxon>Gunneridae</taxon>
        <taxon>Pentapetalae</taxon>
        <taxon>rosids</taxon>
        <taxon>malvids</taxon>
        <taxon>Sapindales</taxon>
        <taxon>Rutaceae</taxon>
        <taxon>Aurantioideae</taxon>
        <taxon>Citrus</taxon>
    </lineage>
</organism>
<evidence type="ECO:0000313" key="10">
    <source>
        <dbReference type="Proteomes" id="UP001428341"/>
    </source>
</evidence>
<comment type="subcellular location">
    <subcellularLocation>
        <location evidence="1">Membrane</location>
        <topology evidence="1">Multi-pass membrane protein</topology>
    </subcellularLocation>
</comment>
<dbReference type="AlphaFoldDB" id="A0AAP0LI09"/>
<dbReference type="Proteomes" id="UP001428341">
    <property type="component" value="Unassembled WGS sequence"/>
</dbReference>
<keyword evidence="7" id="KW-0472">Membrane</keyword>
<evidence type="ECO:0000256" key="4">
    <source>
        <dbReference type="ARBA" id="ARBA00022692"/>
    </source>
</evidence>
<dbReference type="GO" id="GO:0015743">
    <property type="term" value="P:malate transport"/>
    <property type="evidence" value="ECO:0007669"/>
    <property type="project" value="InterPro"/>
</dbReference>
<dbReference type="EMBL" id="JBCGBO010000025">
    <property type="protein sequence ID" value="KAK9175456.1"/>
    <property type="molecule type" value="Genomic_DNA"/>
</dbReference>
<name>A0AAP0LI09_9ROSI</name>
<keyword evidence="10" id="KW-1185">Reference proteome</keyword>
<evidence type="ECO:0000256" key="1">
    <source>
        <dbReference type="ARBA" id="ARBA00004141"/>
    </source>
</evidence>
<dbReference type="Pfam" id="PF11744">
    <property type="entry name" value="ALMT"/>
    <property type="match status" value="1"/>
</dbReference>
<evidence type="ECO:0000256" key="5">
    <source>
        <dbReference type="ARBA" id="ARBA00022989"/>
    </source>
</evidence>
<evidence type="ECO:0000256" key="6">
    <source>
        <dbReference type="ARBA" id="ARBA00023065"/>
    </source>
</evidence>
<comment type="caution">
    <text evidence="9">The sequence shown here is derived from an EMBL/GenBank/DDBJ whole genome shotgun (WGS) entry which is preliminary data.</text>
</comment>
<accession>A0AAP0LI09</accession>
<dbReference type="PANTHER" id="PTHR31086">
    <property type="entry name" value="ALUMINUM-ACTIVATED MALATE TRANSPORTER 10"/>
    <property type="match status" value="1"/>
</dbReference>
<gene>
    <name evidence="9" type="ORF">WN944_027463</name>
</gene>
<evidence type="ECO:0000256" key="8">
    <source>
        <dbReference type="ARBA" id="ARBA00023303"/>
    </source>
</evidence>
<keyword evidence="6" id="KW-0406">Ion transport</keyword>
<evidence type="ECO:0000313" key="9">
    <source>
        <dbReference type="EMBL" id="KAK9175456.1"/>
    </source>
</evidence>
<keyword evidence="3" id="KW-0813">Transport</keyword>
<dbReference type="InterPro" id="IPR020966">
    <property type="entry name" value="ALMT"/>
</dbReference>
<sequence length="154" mass="17497">MANLAKWEPVHGRFKFRHPWKRYLKVGTLARECGYKIQALNCCLNFDIQTSLEIRSKNRKMCIEISEESGKALLEIASSTKKMTQAKSANPHTAKAKDAMEKLNSHLKTNLWKEAFLLEIILVAKLLIELVECTEKIAKAVHELALAGSFRDRG</sequence>
<evidence type="ECO:0000256" key="3">
    <source>
        <dbReference type="ARBA" id="ARBA00022448"/>
    </source>
</evidence>
<comment type="similarity">
    <text evidence="2">Belongs to the aromatic acid exporter (TC 2.A.85) family.</text>
</comment>
<dbReference type="GO" id="GO:0016020">
    <property type="term" value="C:membrane"/>
    <property type="evidence" value="ECO:0007669"/>
    <property type="project" value="UniProtKB-SubCell"/>
</dbReference>
<proteinExistence type="inferred from homology"/>
<dbReference type="GO" id="GO:0034220">
    <property type="term" value="P:monoatomic ion transmembrane transport"/>
    <property type="evidence" value="ECO:0007669"/>
    <property type="project" value="UniProtKB-KW"/>
</dbReference>
<keyword evidence="5" id="KW-1133">Transmembrane helix</keyword>
<protein>
    <submittedName>
        <fullName evidence="9">Uncharacterized protein</fullName>
    </submittedName>
</protein>
<keyword evidence="8" id="KW-0407">Ion channel</keyword>
<reference evidence="9 10" key="1">
    <citation type="submission" date="2024-05" db="EMBL/GenBank/DDBJ databases">
        <title>Haplotype-resolved chromosome-level genome assembly of Huyou (Citrus changshanensis).</title>
        <authorList>
            <person name="Miao C."/>
            <person name="Chen W."/>
            <person name="Wu Y."/>
            <person name="Wang L."/>
            <person name="Zhao S."/>
            <person name="Grierson D."/>
            <person name="Xu C."/>
            <person name="Chen K."/>
        </authorList>
    </citation>
    <scope>NUCLEOTIDE SEQUENCE [LARGE SCALE GENOMIC DNA]</scope>
    <source>
        <strain evidence="9">01-14</strain>
        <tissue evidence="9">Leaf</tissue>
    </source>
</reference>